<keyword evidence="2" id="KW-1185">Reference proteome</keyword>
<gene>
    <name evidence="1" type="ORF">Drose_05815</name>
</gene>
<protein>
    <submittedName>
        <fullName evidence="1">Uncharacterized protein</fullName>
    </submittedName>
</protein>
<dbReference type="RefSeq" id="WP_260727150.1">
    <property type="nucleotide sequence ID" value="NZ_BAAABS010000033.1"/>
</dbReference>
<accession>A0ABY5Z7G7</accession>
<evidence type="ECO:0000313" key="2">
    <source>
        <dbReference type="Proteomes" id="UP001058271"/>
    </source>
</evidence>
<proteinExistence type="predicted"/>
<evidence type="ECO:0000313" key="1">
    <source>
        <dbReference type="EMBL" id="UWZ37787.1"/>
    </source>
</evidence>
<dbReference type="EMBL" id="CP073721">
    <property type="protein sequence ID" value="UWZ37787.1"/>
    <property type="molecule type" value="Genomic_DNA"/>
</dbReference>
<organism evidence="1 2">
    <name type="scientific">Dactylosporangium roseum</name>
    <dbReference type="NCBI Taxonomy" id="47989"/>
    <lineage>
        <taxon>Bacteria</taxon>
        <taxon>Bacillati</taxon>
        <taxon>Actinomycetota</taxon>
        <taxon>Actinomycetes</taxon>
        <taxon>Micromonosporales</taxon>
        <taxon>Micromonosporaceae</taxon>
        <taxon>Dactylosporangium</taxon>
    </lineage>
</organism>
<sequence length="181" mass="19473">MKTDTRFTLALEQLMLHPQFVEIAQHCQNLLPTAVADQHGAANRHTRNLATEIGAYLNGTRIGGTAEQVPGWLRLGVIEAWIAYCTGTADTCMHNPTVDRPQPVTAAPWRLNTIVCLACTYLLVPKKGSVADRTCDACGHECAGGGADDPIYPSVVQFGSLIYQFAVCTSCREDVLSTPGA</sequence>
<name>A0ABY5Z7G7_9ACTN</name>
<reference evidence="1" key="1">
    <citation type="submission" date="2021-04" db="EMBL/GenBank/DDBJ databases">
        <title>Biosynthetic gene clusters of Dactylosporangioum roseum.</title>
        <authorList>
            <person name="Hartkoorn R.C."/>
            <person name="Beaudoing E."/>
            <person name="Hot D."/>
            <person name="Moureu S."/>
        </authorList>
    </citation>
    <scope>NUCLEOTIDE SEQUENCE</scope>
    <source>
        <strain evidence="1">NRRL B-16295</strain>
    </source>
</reference>
<dbReference type="Proteomes" id="UP001058271">
    <property type="component" value="Chromosome"/>
</dbReference>